<dbReference type="InterPro" id="IPR027417">
    <property type="entry name" value="P-loop_NTPase"/>
</dbReference>
<evidence type="ECO:0000256" key="1">
    <source>
        <dbReference type="SAM" id="Coils"/>
    </source>
</evidence>
<dbReference type="Gene3D" id="3.40.50.300">
    <property type="entry name" value="P-loop containing nucleotide triphosphate hydrolases"/>
    <property type="match status" value="1"/>
</dbReference>
<evidence type="ECO:0000313" key="5">
    <source>
        <dbReference type="Proteomes" id="UP001150266"/>
    </source>
</evidence>
<dbReference type="SUPFAM" id="SSF52540">
    <property type="entry name" value="P-loop containing nucleoside triphosphate hydrolases"/>
    <property type="match status" value="1"/>
</dbReference>
<feature type="compositionally biased region" description="Basic and acidic residues" evidence="2">
    <location>
        <begin position="1383"/>
        <end position="1392"/>
    </location>
</feature>
<dbReference type="SMART" id="SM00353">
    <property type="entry name" value="HLH"/>
    <property type="match status" value="1"/>
</dbReference>
<gene>
    <name evidence="4" type="ORF">J3R30DRAFT_3682661</name>
</gene>
<protein>
    <recommendedName>
        <fullName evidence="3">BHLH domain-containing protein</fullName>
    </recommendedName>
</protein>
<dbReference type="Proteomes" id="UP001150266">
    <property type="component" value="Unassembled WGS sequence"/>
</dbReference>
<dbReference type="InterPro" id="IPR011598">
    <property type="entry name" value="bHLH_dom"/>
</dbReference>
<evidence type="ECO:0000256" key="2">
    <source>
        <dbReference type="SAM" id="MobiDB-lite"/>
    </source>
</evidence>
<dbReference type="PANTHER" id="PTHR23389:SF21">
    <property type="entry name" value="ATPASE FAMILY AAA DOMAIN-CONTAINING PROTEIN 5"/>
    <property type="match status" value="1"/>
</dbReference>
<dbReference type="GO" id="GO:0005634">
    <property type="term" value="C:nucleus"/>
    <property type="evidence" value="ECO:0007669"/>
    <property type="project" value="TreeGrafter"/>
</dbReference>
<feature type="region of interest" description="Disordered" evidence="2">
    <location>
        <begin position="1176"/>
        <end position="1204"/>
    </location>
</feature>
<feature type="compositionally biased region" description="Polar residues" evidence="2">
    <location>
        <begin position="1356"/>
        <end position="1368"/>
    </location>
</feature>
<dbReference type="GO" id="GO:0046983">
    <property type="term" value="F:protein dimerization activity"/>
    <property type="evidence" value="ECO:0007669"/>
    <property type="project" value="InterPro"/>
</dbReference>
<name>A0A9W9ACY2_9AGAR</name>
<organism evidence="4 5">
    <name type="scientific">Lentinula aciculospora</name>
    <dbReference type="NCBI Taxonomy" id="153920"/>
    <lineage>
        <taxon>Eukaryota</taxon>
        <taxon>Fungi</taxon>
        <taxon>Dikarya</taxon>
        <taxon>Basidiomycota</taxon>
        <taxon>Agaricomycotina</taxon>
        <taxon>Agaricomycetes</taxon>
        <taxon>Agaricomycetidae</taxon>
        <taxon>Agaricales</taxon>
        <taxon>Marasmiineae</taxon>
        <taxon>Omphalotaceae</taxon>
        <taxon>Lentinula</taxon>
    </lineage>
</organism>
<feature type="compositionally biased region" description="Pro residues" evidence="2">
    <location>
        <begin position="1557"/>
        <end position="1568"/>
    </location>
</feature>
<sequence>MVVESYHGLVFAHQDILYHPNTIRLWEVEGFTASGGLSGGEEKHQIVLAAYTLSKRFKLRWIILSLEKTIGIHVPVLRLQITQGKRRYTNPFGVTATDISREPILLIRKSFDHLELNVPNPANCEGSGYLHNPSELQSSWGLFKDLEMVSVQFCGQPLQRGSLGRLIRRLMSEKEQLDNALKRSRLGSTRAKQKLNQKSTLDLFPKKQEPVVTTLVDLNDPPVGIQEQPRRQPFDSLDYELPKIADEPVDIPLIAEQTATNSGQMASAPLLEAFAAFTSNSTRFHTPEIQVVKPATGLREDDPIVVDSSPVRSYSQPTKVPAKALYSIFAPRTRRESFVTPVNSAQTPLSHREAPFPDCSSQHVRGPQTTYNAPQIPYPLRHHATRTSGTSVSLSDIIASGREVDIAGDDANKLRFDASTSQTVRAAHLTSIPTSHLQSHPVIAHLVETATSTDSFSGHSHRLWSDKWRPSRADHVLGNEEQATFLREWLCALEVHFRTASAPSIVNGIAASQSSGSVVKGKTKSITTEKRGTKRRSVIRAVDKSRKRRRIDSDDDDDSWIVYSDNISEDETPPIDEFVDNARRLHRRLTRTRSSSTTQTFHSDIFQDCLTNTILLNGPNSCGKTATVYACADELGWEVFEVYPGIGKRNGTNLDNLVGEVGKNHLVRKTRLRGEDSGTNAKADGSLISALAHGSEKFTRQVGIPNDHRERSASVTGFGFVEESDKAHHEEHEATARQSLILLEEVDVLFKEDANFWGSLISLIRDCKRPVILTCNDISLVPVADLPLQNVLNLQLCSTSVATSFLQALCCAEGYLLDRESLSRFYESPGLFELDPPRMDLRRAILNLQLWCPENTMVAGTTIRDQEIEDMLYWDWPDDRRKSSDASSYQVRQMYSIGGTEAHHAELVSFADCYLLRKVGDMPKEIGLNESASTGEDNILGYRIVQMNGSTFHQNQFGYNDLDELIMSTVIELSRGAHGCTPSAGTRGRTARVHYDETVKELGHNVVAGQSQIMRRPVFDLEYLPWIRQMVAAEDRQEEAILKNDTVGAGRKTRNSQKFSRMIELSHEGDRTSATKSATQSPSIKSTNKSPLMPLAPLEYLKQNQRRGSITDPSLHAAPLPPINPHMFRQTASSSSIPTTPGTVGPSSSYVFGDATATMSENPALRKILRSPSIERENSRATEGMVTTEEARRPSTSGSEQQMVGVKRKMSIDKGVPGDAPLAGPGISGFEMEMEAPPPKRRGSAIDTSRIASLSLNERRNSVDSRGSHWTWASDRRDSTSSILSAYSPAYSGTESPQGRLTAGVATFAWPISAGPHPSESNNMQHEGDPNVTASSQLHMMPPINFNQDRRMSVPNVLSASPPTSSGPTRVLRSRSRPPSRQSRAENTHSESPEDQSADPIASSSSSSKAVKDSGATPYSRSPELRVSHKLAERKRRKEMKDLFDELRDQLPADRGMKASKWEILSKAIDFVNQLKQSHQDMAREIDMLRHELDAVRQNAGLPPFPGPPPPHLVYAQGPIPAPFPLPPGVLPHPHPLPHPAAQHPQHPQHSLHPRHPQPSPQPQPPLSRPTSSQNMLPPGEQNSNPQNGDMPRPEVHPTT</sequence>
<dbReference type="PROSITE" id="PS50888">
    <property type="entry name" value="BHLH"/>
    <property type="match status" value="1"/>
</dbReference>
<reference evidence="4" key="1">
    <citation type="submission" date="2022-08" db="EMBL/GenBank/DDBJ databases">
        <title>A Global Phylogenomic Analysis of the Shiitake Genus Lentinula.</title>
        <authorList>
            <consortium name="DOE Joint Genome Institute"/>
            <person name="Sierra-Patev S."/>
            <person name="Min B."/>
            <person name="Naranjo-Ortiz M."/>
            <person name="Looney B."/>
            <person name="Konkel Z."/>
            <person name="Slot J.C."/>
            <person name="Sakamoto Y."/>
            <person name="Steenwyk J.L."/>
            <person name="Rokas A."/>
            <person name="Carro J."/>
            <person name="Camarero S."/>
            <person name="Ferreira P."/>
            <person name="Molpeceres G."/>
            <person name="Ruiz-Duenas F.J."/>
            <person name="Serrano A."/>
            <person name="Henrissat B."/>
            <person name="Drula E."/>
            <person name="Hughes K.W."/>
            <person name="Mata J.L."/>
            <person name="Ishikawa N.K."/>
            <person name="Vargas-Isla R."/>
            <person name="Ushijima S."/>
            <person name="Smith C.A."/>
            <person name="Ahrendt S."/>
            <person name="Andreopoulos W."/>
            <person name="He G."/>
            <person name="Labutti K."/>
            <person name="Lipzen A."/>
            <person name="Ng V."/>
            <person name="Riley R."/>
            <person name="Sandor L."/>
            <person name="Barry K."/>
            <person name="Martinez A.T."/>
            <person name="Xiao Y."/>
            <person name="Gibbons J.G."/>
            <person name="Terashima K."/>
            <person name="Grigoriev I.V."/>
            <person name="Hibbett D.S."/>
        </authorList>
    </citation>
    <scope>NUCLEOTIDE SEQUENCE</scope>
    <source>
        <strain evidence="4">JLM2183</strain>
    </source>
</reference>
<feature type="compositionally biased region" description="Polar residues" evidence="2">
    <location>
        <begin position="1074"/>
        <end position="1090"/>
    </location>
</feature>
<dbReference type="OrthoDB" id="9996895at2759"/>
<feature type="region of interest" description="Disordered" evidence="2">
    <location>
        <begin position="1355"/>
        <end position="1433"/>
    </location>
</feature>
<feature type="region of interest" description="Disordered" evidence="2">
    <location>
        <begin position="1312"/>
        <end position="1337"/>
    </location>
</feature>
<dbReference type="Pfam" id="PF00010">
    <property type="entry name" value="HLH"/>
    <property type="match status" value="1"/>
</dbReference>
<feature type="compositionally biased region" description="Pro residues" evidence="2">
    <location>
        <begin position="1525"/>
        <end position="1539"/>
    </location>
</feature>
<proteinExistence type="predicted"/>
<dbReference type="GO" id="GO:0003677">
    <property type="term" value="F:DNA binding"/>
    <property type="evidence" value="ECO:0007669"/>
    <property type="project" value="TreeGrafter"/>
</dbReference>
<evidence type="ECO:0000259" key="3">
    <source>
        <dbReference type="PROSITE" id="PS50888"/>
    </source>
</evidence>
<dbReference type="SUPFAM" id="SSF47459">
    <property type="entry name" value="HLH, helix-loop-helix DNA-binding domain"/>
    <property type="match status" value="1"/>
</dbReference>
<comment type="caution">
    <text evidence="4">The sequence shown here is derived from an EMBL/GenBank/DDBJ whole genome shotgun (WGS) entry which is preliminary data.</text>
</comment>
<dbReference type="Gene3D" id="4.10.280.10">
    <property type="entry name" value="Helix-loop-helix DNA-binding domain"/>
    <property type="match status" value="1"/>
</dbReference>
<dbReference type="CDD" id="cd19690">
    <property type="entry name" value="bHLHzip_spESC1_like"/>
    <property type="match status" value="1"/>
</dbReference>
<feature type="region of interest" description="Disordered" evidence="2">
    <location>
        <begin position="1065"/>
        <end position="1091"/>
    </location>
</feature>
<feature type="domain" description="BHLH" evidence="3">
    <location>
        <begin position="1424"/>
        <end position="1475"/>
    </location>
</feature>
<dbReference type="InterPro" id="IPR036638">
    <property type="entry name" value="HLH_DNA-bd_sf"/>
</dbReference>
<feature type="region of interest" description="Disordered" evidence="2">
    <location>
        <begin position="339"/>
        <end position="367"/>
    </location>
</feature>
<feature type="compositionally biased region" description="Polar residues" evidence="2">
    <location>
        <begin position="340"/>
        <end position="349"/>
    </location>
</feature>
<evidence type="ECO:0000313" key="4">
    <source>
        <dbReference type="EMBL" id="KAJ4478083.1"/>
    </source>
</evidence>
<dbReference type="InterPro" id="IPR040106">
    <property type="entry name" value="Esc1_bHLHzip"/>
</dbReference>
<feature type="region of interest" description="Disordered" evidence="2">
    <location>
        <begin position="1525"/>
        <end position="1600"/>
    </location>
</feature>
<accession>A0A9W9ACY2</accession>
<dbReference type="PANTHER" id="PTHR23389">
    <property type="entry name" value="CHROMOSOME TRANSMISSION FIDELITY FACTOR 18"/>
    <property type="match status" value="1"/>
</dbReference>
<keyword evidence="1" id="KW-0175">Coiled coil</keyword>
<dbReference type="EMBL" id="JAOTPV010000009">
    <property type="protein sequence ID" value="KAJ4478083.1"/>
    <property type="molecule type" value="Genomic_DNA"/>
</dbReference>
<feature type="compositionally biased region" description="Low complexity" evidence="2">
    <location>
        <begin position="1540"/>
        <end position="1549"/>
    </location>
</feature>
<feature type="coiled-coil region" evidence="1">
    <location>
        <begin position="1472"/>
        <end position="1499"/>
    </location>
</feature>
<keyword evidence="5" id="KW-1185">Reference proteome</keyword>